<accession>A0A5B2XKG5</accession>
<evidence type="ECO:0000256" key="2">
    <source>
        <dbReference type="ARBA" id="ARBA00023125"/>
    </source>
</evidence>
<evidence type="ECO:0000259" key="5">
    <source>
        <dbReference type="PROSITE" id="PS50977"/>
    </source>
</evidence>
<dbReference type="Proteomes" id="UP000323454">
    <property type="component" value="Unassembled WGS sequence"/>
</dbReference>
<reference evidence="6 7" key="2">
    <citation type="submission" date="2019-09" db="EMBL/GenBank/DDBJ databases">
        <authorList>
            <person name="Jin C."/>
        </authorList>
    </citation>
    <scope>NUCLEOTIDE SEQUENCE [LARGE SCALE GENOMIC DNA]</scope>
    <source>
        <strain evidence="6 7">AN110305</strain>
    </source>
</reference>
<dbReference type="Gene3D" id="1.10.357.10">
    <property type="entry name" value="Tetracycline Repressor, domain 2"/>
    <property type="match status" value="1"/>
</dbReference>
<dbReference type="InterPro" id="IPR041674">
    <property type="entry name" value="TetR_C_22"/>
</dbReference>
<name>A0A5B2XKG5_9PSEU</name>
<dbReference type="SUPFAM" id="SSF46689">
    <property type="entry name" value="Homeodomain-like"/>
    <property type="match status" value="1"/>
</dbReference>
<evidence type="ECO:0000256" key="4">
    <source>
        <dbReference type="PROSITE-ProRule" id="PRU00335"/>
    </source>
</evidence>
<keyword evidence="1" id="KW-0805">Transcription regulation</keyword>
<feature type="domain" description="HTH tetR-type" evidence="5">
    <location>
        <begin position="11"/>
        <end position="71"/>
    </location>
</feature>
<feature type="DNA-binding region" description="H-T-H motif" evidence="4">
    <location>
        <begin position="34"/>
        <end position="53"/>
    </location>
</feature>
<reference evidence="6 7" key="1">
    <citation type="submission" date="2019-09" db="EMBL/GenBank/DDBJ databases">
        <title>Goodfellowia gen. nov., a new genus of the Pseudonocardineae related to Actinoalloteichus, containing Goodfellowia coeruleoviolacea gen. nov., comb. nov. gen. nov., comb. nov.</title>
        <authorList>
            <person name="Labeda D."/>
        </authorList>
    </citation>
    <scope>NUCLEOTIDE SEQUENCE [LARGE SCALE GENOMIC DNA]</scope>
    <source>
        <strain evidence="6 7">AN110305</strain>
    </source>
</reference>
<dbReference type="EMBL" id="VUOB01000011">
    <property type="protein sequence ID" value="KAA2264358.1"/>
    <property type="molecule type" value="Genomic_DNA"/>
</dbReference>
<dbReference type="PANTHER" id="PTHR30055">
    <property type="entry name" value="HTH-TYPE TRANSCRIPTIONAL REGULATOR RUTR"/>
    <property type="match status" value="1"/>
</dbReference>
<dbReference type="InterPro" id="IPR050109">
    <property type="entry name" value="HTH-type_TetR-like_transc_reg"/>
</dbReference>
<comment type="caution">
    <text evidence="6">The sequence shown here is derived from an EMBL/GenBank/DDBJ whole genome shotgun (WGS) entry which is preliminary data.</text>
</comment>
<proteinExistence type="predicted"/>
<keyword evidence="2 4" id="KW-0238">DNA-binding</keyword>
<dbReference type="PANTHER" id="PTHR30055:SF151">
    <property type="entry name" value="TRANSCRIPTIONAL REGULATORY PROTEIN"/>
    <property type="match status" value="1"/>
</dbReference>
<dbReference type="Pfam" id="PF17928">
    <property type="entry name" value="TetR_C_22"/>
    <property type="match status" value="1"/>
</dbReference>
<dbReference type="InterPro" id="IPR001647">
    <property type="entry name" value="HTH_TetR"/>
</dbReference>
<dbReference type="OrthoDB" id="9816320at2"/>
<dbReference type="PRINTS" id="PR00455">
    <property type="entry name" value="HTHTETR"/>
</dbReference>
<evidence type="ECO:0000313" key="7">
    <source>
        <dbReference type="Proteomes" id="UP000323454"/>
    </source>
</evidence>
<evidence type="ECO:0000256" key="1">
    <source>
        <dbReference type="ARBA" id="ARBA00023015"/>
    </source>
</evidence>
<organism evidence="6 7">
    <name type="scientific">Solihabitans fulvus</name>
    <dbReference type="NCBI Taxonomy" id="1892852"/>
    <lineage>
        <taxon>Bacteria</taxon>
        <taxon>Bacillati</taxon>
        <taxon>Actinomycetota</taxon>
        <taxon>Actinomycetes</taxon>
        <taxon>Pseudonocardiales</taxon>
        <taxon>Pseudonocardiaceae</taxon>
        <taxon>Solihabitans</taxon>
    </lineage>
</organism>
<protein>
    <submittedName>
        <fullName evidence="6">TetR/AcrR family transcriptional regulator</fullName>
    </submittedName>
</protein>
<dbReference type="InterPro" id="IPR009057">
    <property type="entry name" value="Homeodomain-like_sf"/>
</dbReference>
<dbReference type="GO" id="GO:0003700">
    <property type="term" value="F:DNA-binding transcription factor activity"/>
    <property type="evidence" value="ECO:0007669"/>
    <property type="project" value="TreeGrafter"/>
</dbReference>
<keyword evidence="7" id="KW-1185">Reference proteome</keyword>
<gene>
    <name evidence="6" type="ORF">F0L68_07805</name>
</gene>
<keyword evidence="3" id="KW-0804">Transcription</keyword>
<evidence type="ECO:0000313" key="6">
    <source>
        <dbReference type="EMBL" id="KAA2264358.1"/>
    </source>
</evidence>
<dbReference type="Pfam" id="PF00440">
    <property type="entry name" value="TetR_N"/>
    <property type="match status" value="1"/>
</dbReference>
<evidence type="ECO:0000256" key="3">
    <source>
        <dbReference type="ARBA" id="ARBA00023163"/>
    </source>
</evidence>
<dbReference type="AlphaFoldDB" id="A0A5B2XKG5"/>
<dbReference type="PROSITE" id="PS50977">
    <property type="entry name" value="HTH_TETR_2"/>
    <property type="match status" value="1"/>
</dbReference>
<sequence>MRRQPVQPRGAATVAAILDACAKLLTDHDYDELTTARIAERAGVPIGSFYQYFPDKRSVVHALTLRGMQQYVAEVERLFGTDDVALDWRGAVNQVFGVYLRMLDEVPGFGRVRFSDVIDNRRLDPEADQYVFMAARLGELFAARFCEPGEPSADTVSLAFRMSVEAADALLKLAERVPQERREHVLLAAHGVVMQLLGEVFDAEQRAD</sequence>
<dbReference type="GO" id="GO:0000976">
    <property type="term" value="F:transcription cis-regulatory region binding"/>
    <property type="evidence" value="ECO:0007669"/>
    <property type="project" value="TreeGrafter"/>
</dbReference>